<organism evidence="2 3">
    <name type="scientific">Halarchaeum nitratireducens</name>
    <dbReference type="NCBI Taxonomy" id="489913"/>
    <lineage>
        <taxon>Archaea</taxon>
        <taxon>Methanobacteriati</taxon>
        <taxon>Methanobacteriota</taxon>
        <taxon>Stenosarchaea group</taxon>
        <taxon>Halobacteria</taxon>
        <taxon>Halobacteriales</taxon>
        <taxon>Halobacteriaceae</taxon>
    </lineage>
</organism>
<feature type="domain" description="PPC" evidence="1">
    <location>
        <begin position="6"/>
        <end position="141"/>
    </location>
</feature>
<evidence type="ECO:0000313" key="3">
    <source>
        <dbReference type="Proteomes" id="UP000608850"/>
    </source>
</evidence>
<dbReference type="AlphaFoldDB" id="A0A830G735"/>
<dbReference type="GO" id="GO:0003677">
    <property type="term" value="F:DNA binding"/>
    <property type="evidence" value="ECO:0007669"/>
    <property type="project" value="UniProtKB-KW"/>
</dbReference>
<dbReference type="InterPro" id="IPR005175">
    <property type="entry name" value="PPC_dom"/>
</dbReference>
<dbReference type="CDD" id="cd11378">
    <property type="entry name" value="DUF296"/>
    <property type="match status" value="1"/>
</dbReference>
<dbReference type="RefSeq" id="WP_188876297.1">
    <property type="nucleotide sequence ID" value="NZ_BMOQ01000001.1"/>
</dbReference>
<evidence type="ECO:0000259" key="1">
    <source>
        <dbReference type="PROSITE" id="PS51742"/>
    </source>
</evidence>
<dbReference type="PANTHER" id="PTHR34988">
    <property type="entry name" value="PROTEIN, PUTATIVE-RELATED"/>
    <property type="match status" value="1"/>
</dbReference>
<dbReference type="EMBL" id="BMOQ01000001">
    <property type="protein sequence ID" value="GGN05552.1"/>
    <property type="molecule type" value="Genomic_DNA"/>
</dbReference>
<keyword evidence="2" id="KW-0238">DNA-binding</keyword>
<dbReference type="Proteomes" id="UP000608850">
    <property type="component" value="Unassembled WGS sequence"/>
</dbReference>
<protein>
    <submittedName>
        <fullName evidence="2">DNA-binding protein</fullName>
    </submittedName>
</protein>
<evidence type="ECO:0000313" key="2">
    <source>
        <dbReference type="EMBL" id="GGN05552.1"/>
    </source>
</evidence>
<comment type="caution">
    <text evidence="2">The sequence shown here is derived from an EMBL/GenBank/DDBJ whole genome shotgun (WGS) entry which is preliminary data.</text>
</comment>
<proteinExistence type="predicted"/>
<accession>A0A830G735</accession>
<name>A0A830G735_9EURY</name>
<dbReference type="OrthoDB" id="371648at2157"/>
<dbReference type="PROSITE" id="PS51742">
    <property type="entry name" value="PPC"/>
    <property type="match status" value="1"/>
</dbReference>
<dbReference type="SUPFAM" id="SSF117856">
    <property type="entry name" value="AF0104/ALDC/Ptd012-like"/>
    <property type="match status" value="1"/>
</dbReference>
<reference evidence="2 3" key="1">
    <citation type="journal article" date="2019" name="Int. J. Syst. Evol. Microbiol.">
        <title>The Global Catalogue of Microorganisms (GCM) 10K type strain sequencing project: providing services to taxonomists for standard genome sequencing and annotation.</title>
        <authorList>
            <consortium name="The Broad Institute Genomics Platform"/>
            <consortium name="The Broad Institute Genome Sequencing Center for Infectious Disease"/>
            <person name="Wu L."/>
            <person name="Ma J."/>
        </authorList>
    </citation>
    <scope>NUCLEOTIDE SEQUENCE [LARGE SCALE GENOMIC DNA]</scope>
    <source>
        <strain evidence="2 3">JCM 16331</strain>
    </source>
</reference>
<dbReference type="Gene3D" id="3.30.1330.80">
    <property type="entry name" value="Hypothetical protein, similar to alpha- acetolactate decarboxylase, domain 2"/>
    <property type="match status" value="1"/>
</dbReference>
<dbReference type="Pfam" id="PF03479">
    <property type="entry name" value="PCC"/>
    <property type="match status" value="1"/>
</dbReference>
<keyword evidence="3" id="KW-1185">Reference proteome</keyword>
<dbReference type="PANTHER" id="PTHR34988:SF1">
    <property type="entry name" value="DNA-BINDING PROTEIN"/>
    <property type="match status" value="1"/>
</dbReference>
<gene>
    <name evidence="2" type="ORF">GCM10009021_00510</name>
</gene>
<sequence length="141" mass="15373">MDAREVTGDREFAVRLDYGTEWIDEIESFAAAADVEAGWFHATGAVEDAELAYYDQDAFAYETVSYDEPLEVASCTGTIALGDDDDEPAVAAHVVLSRPSGQSIAGALERATVFDGELYCRTFDDYLTRDVDPAGGRALWE</sequence>